<comment type="caution">
    <text evidence="1">The sequence shown here is derived from an EMBL/GenBank/DDBJ whole genome shotgun (WGS) entry which is preliminary data.</text>
</comment>
<dbReference type="EMBL" id="JAZHXJ010003200">
    <property type="protein sequence ID" value="KAL1835356.1"/>
    <property type="molecule type" value="Genomic_DNA"/>
</dbReference>
<protein>
    <submittedName>
        <fullName evidence="1">Uncharacterized protein</fullName>
    </submittedName>
</protein>
<organism evidence="1 2">
    <name type="scientific">Phialemonium thermophilum</name>
    <dbReference type="NCBI Taxonomy" id="223376"/>
    <lineage>
        <taxon>Eukaryota</taxon>
        <taxon>Fungi</taxon>
        <taxon>Dikarya</taxon>
        <taxon>Ascomycota</taxon>
        <taxon>Pezizomycotina</taxon>
        <taxon>Sordariomycetes</taxon>
        <taxon>Sordariomycetidae</taxon>
        <taxon>Cephalothecales</taxon>
        <taxon>Cephalothecaceae</taxon>
        <taxon>Phialemonium</taxon>
    </lineage>
</organism>
<gene>
    <name evidence="1" type="ORF">VTK73DRAFT_5744</name>
</gene>
<accession>A0ABR3V0T7</accession>
<reference evidence="1 2" key="1">
    <citation type="journal article" date="2024" name="Commun. Biol.">
        <title>Comparative genomic analysis of thermophilic fungi reveals convergent evolutionary adaptations and gene losses.</title>
        <authorList>
            <person name="Steindorff A.S."/>
            <person name="Aguilar-Pontes M.V."/>
            <person name="Robinson A.J."/>
            <person name="Andreopoulos B."/>
            <person name="LaButti K."/>
            <person name="Kuo A."/>
            <person name="Mondo S."/>
            <person name="Riley R."/>
            <person name="Otillar R."/>
            <person name="Haridas S."/>
            <person name="Lipzen A."/>
            <person name="Grimwood J."/>
            <person name="Schmutz J."/>
            <person name="Clum A."/>
            <person name="Reid I.D."/>
            <person name="Moisan M.C."/>
            <person name="Butler G."/>
            <person name="Nguyen T.T.M."/>
            <person name="Dewar K."/>
            <person name="Conant G."/>
            <person name="Drula E."/>
            <person name="Henrissat B."/>
            <person name="Hansel C."/>
            <person name="Singer S."/>
            <person name="Hutchinson M.I."/>
            <person name="de Vries R.P."/>
            <person name="Natvig D.O."/>
            <person name="Powell A.J."/>
            <person name="Tsang A."/>
            <person name="Grigoriev I.V."/>
        </authorList>
    </citation>
    <scope>NUCLEOTIDE SEQUENCE [LARGE SCALE GENOMIC DNA]</scope>
    <source>
        <strain evidence="1 2">ATCC 24622</strain>
    </source>
</reference>
<sequence length="90" mass="10127">MAASTKGVGALREVVRSRWKDPCRRSSGLRGEPQLSISLKVAFPFLATRRYHEIMYGHDYRGPSAVLECPGLIVESWMPPYVVIAWPRPA</sequence>
<evidence type="ECO:0000313" key="2">
    <source>
        <dbReference type="Proteomes" id="UP001586593"/>
    </source>
</evidence>
<proteinExistence type="predicted"/>
<dbReference type="Proteomes" id="UP001586593">
    <property type="component" value="Unassembled WGS sequence"/>
</dbReference>
<keyword evidence="2" id="KW-1185">Reference proteome</keyword>
<evidence type="ECO:0000313" key="1">
    <source>
        <dbReference type="EMBL" id="KAL1835356.1"/>
    </source>
</evidence>
<name>A0ABR3V0T7_9PEZI</name>